<sequence length="69" mass="7263">MVAVGGPAHRPVDLALPSCSFPESDLIDADPDNPAQSVADAFLTTTYDLDRTGMAAPPWRGHDAAGTRR</sequence>
<evidence type="ECO:0000313" key="1">
    <source>
        <dbReference type="EMBL" id="MBG6134115.1"/>
    </source>
</evidence>
<gene>
    <name evidence="1" type="ORF">IW245_000309</name>
</gene>
<organism evidence="1 2">
    <name type="scientific">Longispora fulva</name>
    <dbReference type="NCBI Taxonomy" id="619741"/>
    <lineage>
        <taxon>Bacteria</taxon>
        <taxon>Bacillati</taxon>
        <taxon>Actinomycetota</taxon>
        <taxon>Actinomycetes</taxon>
        <taxon>Micromonosporales</taxon>
        <taxon>Micromonosporaceae</taxon>
        <taxon>Longispora</taxon>
    </lineage>
</organism>
<accession>A0A8J7KDK9</accession>
<comment type="caution">
    <text evidence="1">The sequence shown here is derived from an EMBL/GenBank/DDBJ whole genome shotgun (WGS) entry which is preliminary data.</text>
</comment>
<protein>
    <submittedName>
        <fullName evidence="1">Uncharacterized protein</fullName>
    </submittedName>
</protein>
<reference evidence="1" key="1">
    <citation type="submission" date="2020-11" db="EMBL/GenBank/DDBJ databases">
        <title>Sequencing the genomes of 1000 actinobacteria strains.</title>
        <authorList>
            <person name="Klenk H.-P."/>
        </authorList>
    </citation>
    <scope>NUCLEOTIDE SEQUENCE</scope>
    <source>
        <strain evidence="1">DSM 45356</strain>
    </source>
</reference>
<dbReference type="AlphaFoldDB" id="A0A8J7KDK9"/>
<keyword evidence="2" id="KW-1185">Reference proteome</keyword>
<name>A0A8J7KDK9_9ACTN</name>
<dbReference type="EMBL" id="JADOUF010000001">
    <property type="protein sequence ID" value="MBG6134115.1"/>
    <property type="molecule type" value="Genomic_DNA"/>
</dbReference>
<dbReference type="RefSeq" id="WP_197001393.1">
    <property type="nucleotide sequence ID" value="NZ_BONS01000026.1"/>
</dbReference>
<dbReference type="Proteomes" id="UP000622552">
    <property type="component" value="Unassembled WGS sequence"/>
</dbReference>
<evidence type="ECO:0000313" key="2">
    <source>
        <dbReference type="Proteomes" id="UP000622552"/>
    </source>
</evidence>
<proteinExistence type="predicted"/>